<dbReference type="OrthoDB" id="5522031at2"/>
<dbReference type="InterPro" id="IPR029058">
    <property type="entry name" value="AB_hydrolase_fold"/>
</dbReference>
<proteinExistence type="predicted"/>
<dbReference type="GO" id="GO:0006629">
    <property type="term" value="P:lipid metabolic process"/>
    <property type="evidence" value="ECO:0007669"/>
    <property type="project" value="InterPro"/>
</dbReference>
<dbReference type="SUPFAM" id="SSF53474">
    <property type="entry name" value="alpha/beta-Hydrolases"/>
    <property type="match status" value="1"/>
</dbReference>
<organism evidence="2 3">
    <name type="scientific">Terriglobus albidus</name>
    <dbReference type="NCBI Taxonomy" id="1592106"/>
    <lineage>
        <taxon>Bacteria</taxon>
        <taxon>Pseudomonadati</taxon>
        <taxon>Acidobacteriota</taxon>
        <taxon>Terriglobia</taxon>
        <taxon>Terriglobales</taxon>
        <taxon>Acidobacteriaceae</taxon>
        <taxon>Terriglobus</taxon>
    </lineage>
</organism>
<gene>
    <name evidence="2" type="ORF">FTW19_23580</name>
</gene>
<dbReference type="PANTHER" id="PTHR45856:SF24">
    <property type="entry name" value="FUNGAL LIPASE-LIKE DOMAIN-CONTAINING PROTEIN"/>
    <property type="match status" value="1"/>
</dbReference>
<dbReference type="InterPro" id="IPR051218">
    <property type="entry name" value="Sec_MonoDiacylglyc_Lipase"/>
</dbReference>
<sequence>MGVFRNENAAALLFRDTRQQGKCSTRSPHIRIRSRRYTLMSTTAYAPASLSSKGTAQCQASTNPPALPQLVPPNFDAQLAYVLGLCCNAANDQYTKYVTNTPLDPSNRFGPKSWQIQSVAPTPWDPDFSQIVAQGYKPNPTHTNLSVYETDINGNSVKIPAGFIARLEPTDTDKSSIIVVSFHGTQNSYEVNTVDNYIVPAVFGNLGSVHGGFYNQYTTGSTGQGDLSHRADGSLAQQISQYFDDNEDPTLSVKVTGHSLGGALATLCALDIALNLESKFDAISMYSLASPRVADTLVVIPAAAETFVSNYQEYVPDSYRIVNQLDSIPQLPYPVTPPIPPLNYCAHVLGDLDAILFGIVKPSLLDLNVISFQDKNDQNTDSPPACQGAHSCPAVYVPFLKRLAAQFA</sequence>
<evidence type="ECO:0000259" key="1">
    <source>
        <dbReference type="Pfam" id="PF01764"/>
    </source>
</evidence>
<dbReference type="Pfam" id="PF01764">
    <property type="entry name" value="Lipase_3"/>
    <property type="match status" value="1"/>
</dbReference>
<evidence type="ECO:0000313" key="3">
    <source>
        <dbReference type="Proteomes" id="UP000321820"/>
    </source>
</evidence>
<dbReference type="PANTHER" id="PTHR45856">
    <property type="entry name" value="ALPHA/BETA-HYDROLASES SUPERFAMILY PROTEIN"/>
    <property type="match status" value="1"/>
</dbReference>
<dbReference type="AlphaFoldDB" id="A0A5B9EEV1"/>
<protein>
    <submittedName>
        <fullName evidence="2">Lipase family protein</fullName>
    </submittedName>
</protein>
<feature type="domain" description="Fungal lipase-type" evidence="1">
    <location>
        <begin position="179"/>
        <end position="333"/>
    </location>
</feature>
<dbReference type="InterPro" id="IPR002921">
    <property type="entry name" value="Fungal_lipase-type"/>
</dbReference>
<dbReference type="Gene3D" id="3.40.50.1820">
    <property type="entry name" value="alpha/beta hydrolase"/>
    <property type="match status" value="1"/>
</dbReference>
<dbReference type="EMBL" id="CP042806">
    <property type="protein sequence ID" value="QEE30713.1"/>
    <property type="molecule type" value="Genomic_DNA"/>
</dbReference>
<keyword evidence="3" id="KW-1185">Reference proteome</keyword>
<reference evidence="2 3" key="1">
    <citation type="submission" date="2019-08" db="EMBL/GenBank/DDBJ databases">
        <title>Complete genome sequence of Terriglobus albidus strain ORNL.</title>
        <authorList>
            <person name="Podar M."/>
        </authorList>
    </citation>
    <scope>NUCLEOTIDE SEQUENCE [LARGE SCALE GENOMIC DNA]</scope>
    <source>
        <strain evidence="2 3">ORNL</strain>
    </source>
</reference>
<dbReference type="Proteomes" id="UP000321820">
    <property type="component" value="Chromosome"/>
</dbReference>
<accession>A0A5B9EEV1</accession>
<evidence type="ECO:0000313" key="2">
    <source>
        <dbReference type="EMBL" id="QEE30713.1"/>
    </source>
</evidence>
<dbReference type="CDD" id="cd00519">
    <property type="entry name" value="Lipase_3"/>
    <property type="match status" value="1"/>
</dbReference>
<dbReference type="KEGG" id="talb:FTW19_23580"/>
<name>A0A5B9EEV1_9BACT</name>